<reference evidence="2 3" key="1">
    <citation type="submission" date="2015-09" db="EMBL/GenBank/DDBJ databases">
        <title>Draft genome sequence of Kouleothrix aurantiaca JCM 19913.</title>
        <authorList>
            <person name="Hemp J."/>
        </authorList>
    </citation>
    <scope>NUCLEOTIDE SEQUENCE [LARGE SCALE GENOMIC DNA]</scope>
    <source>
        <strain evidence="2 3">COM-B</strain>
    </source>
</reference>
<evidence type="ECO:0000313" key="3">
    <source>
        <dbReference type="Proteomes" id="UP000050509"/>
    </source>
</evidence>
<keyword evidence="3" id="KW-1185">Reference proteome</keyword>
<feature type="transmembrane region" description="Helical" evidence="1">
    <location>
        <begin position="245"/>
        <end position="266"/>
    </location>
</feature>
<organism evidence="2 3">
    <name type="scientific">Kouleothrix aurantiaca</name>
    <dbReference type="NCBI Taxonomy" id="186479"/>
    <lineage>
        <taxon>Bacteria</taxon>
        <taxon>Bacillati</taxon>
        <taxon>Chloroflexota</taxon>
        <taxon>Chloroflexia</taxon>
        <taxon>Chloroflexales</taxon>
        <taxon>Roseiflexineae</taxon>
        <taxon>Roseiflexaceae</taxon>
        <taxon>Kouleothrix</taxon>
    </lineage>
</organism>
<comment type="caution">
    <text evidence="2">The sequence shown here is derived from an EMBL/GenBank/DDBJ whole genome shotgun (WGS) entry which is preliminary data.</text>
</comment>
<keyword evidence="1" id="KW-0472">Membrane</keyword>
<evidence type="ECO:0000313" key="2">
    <source>
        <dbReference type="EMBL" id="KPV49970.1"/>
    </source>
</evidence>
<keyword evidence="1" id="KW-1133">Transmembrane helix</keyword>
<accession>A0A0P9F0Z0</accession>
<keyword evidence="1" id="KW-0812">Transmembrane</keyword>
<name>A0A0P9F0Z0_9CHLR</name>
<proteinExistence type="predicted"/>
<dbReference type="Proteomes" id="UP000050509">
    <property type="component" value="Unassembled WGS sequence"/>
</dbReference>
<sequence>MPRTPQPTSAVDGYVTTTLLPQLRALGLTSQQRALIAGDVRQRLLSLLGRWDDPVFRETALLLGTEDATFYQPAEVPLEIRALVAVGVRNSMLEDITASRPSVPALRGVRERLRDAQVPAFTGRAVMFFAQHARQHGDWGVPPVTGDGDLFGALAQTYPLAWERLRLLATSPAKEHDLAAPEEGLFSMPPPPRERRNAIAPIVLSGYDPAIDEPLRARLDAIQAGTLEMLFAPTFKWLTRNPAKLLYAIETIIAAGGTFCTLNYLIRRDYCARREMLVRPPHEEDEILPALRVYDGLVPRHRTAIQHAASVEGAAE</sequence>
<evidence type="ECO:0000256" key="1">
    <source>
        <dbReference type="SAM" id="Phobius"/>
    </source>
</evidence>
<protein>
    <submittedName>
        <fullName evidence="2">Uncharacterized protein</fullName>
    </submittedName>
</protein>
<gene>
    <name evidence="2" type="ORF">SE17_29635</name>
</gene>
<dbReference type="EMBL" id="LJCR01001649">
    <property type="protein sequence ID" value="KPV49970.1"/>
    <property type="molecule type" value="Genomic_DNA"/>
</dbReference>
<dbReference type="AlphaFoldDB" id="A0A0P9F0Z0"/>